<protein>
    <submittedName>
        <fullName evidence="5">Uncharacterized protein</fullName>
    </submittedName>
</protein>
<dbReference type="AlphaFoldDB" id="A0AB34J7G5"/>
<dbReference type="SUPFAM" id="SSF51735">
    <property type="entry name" value="NAD(P)-binding Rossmann-fold domains"/>
    <property type="match status" value="1"/>
</dbReference>
<dbReference type="PRINTS" id="PR00081">
    <property type="entry name" value="GDHRDH"/>
</dbReference>
<organism evidence="5 6">
    <name type="scientific">Prymnesium parvum</name>
    <name type="common">Toxic golden alga</name>
    <dbReference type="NCBI Taxonomy" id="97485"/>
    <lineage>
        <taxon>Eukaryota</taxon>
        <taxon>Haptista</taxon>
        <taxon>Haptophyta</taxon>
        <taxon>Prymnesiophyceae</taxon>
        <taxon>Prymnesiales</taxon>
        <taxon>Prymnesiaceae</taxon>
        <taxon>Prymnesium</taxon>
    </lineage>
</organism>
<dbReference type="EMBL" id="JBGBPQ010000013">
    <property type="protein sequence ID" value="KAL1512257.1"/>
    <property type="molecule type" value="Genomic_DNA"/>
</dbReference>
<dbReference type="PANTHER" id="PTHR43963">
    <property type="entry name" value="CARBONYL REDUCTASE 1-RELATED"/>
    <property type="match status" value="1"/>
</dbReference>
<feature type="region of interest" description="Disordered" evidence="4">
    <location>
        <begin position="283"/>
        <end position="305"/>
    </location>
</feature>
<name>A0AB34J7G5_PRYPA</name>
<keyword evidence="2" id="KW-0521">NADP</keyword>
<accession>A0AB34J7G5</accession>
<comment type="caution">
    <text evidence="5">The sequence shown here is derived from an EMBL/GenBank/DDBJ whole genome shotgun (WGS) entry which is preliminary data.</text>
</comment>
<evidence type="ECO:0000256" key="2">
    <source>
        <dbReference type="ARBA" id="ARBA00022857"/>
    </source>
</evidence>
<sequence>MVRRVLVTGANKGIGLAIARRVLLEHADTHVVVGSRDTARGQQAIDSLLSEGGAAWKDRLLLLQIDTASESSVSRAASTLAEAFGSDPPPLYAIVNNAGVAAGSVKEIFEVNVRGPRRVDTNFLPLLDPKAGRIVQMSSGVSAGCVSRSSPRRQETFMDPSITWNQIEEIMQEVEGYPNGAKDLEANGFGVQAGAYGLSKALLNAYTVMLAREHPNIKVNSCSPGMIATDLMGSFLPWYVPVPTSFLRVIASRVMHAKTPHEGATSTMHLLFNDLKGNGRYYGSDAKRSPMDTARSPGTPEYEGP</sequence>
<evidence type="ECO:0000256" key="1">
    <source>
        <dbReference type="ARBA" id="ARBA00006484"/>
    </source>
</evidence>
<evidence type="ECO:0000256" key="4">
    <source>
        <dbReference type="SAM" id="MobiDB-lite"/>
    </source>
</evidence>
<proteinExistence type="inferred from homology"/>
<dbReference type="PANTHER" id="PTHR43963:SF6">
    <property type="entry name" value="CHAIN DEHYDROGENASE FAMILY PROTEIN, PUTATIVE (AFU_ORTHOLOGUE AFUA_3G15350)-RELATED"/>
    <property type="match status" value="1"/>
</dbReference>
<comment type="similarity">
    <text evidence="1">Belongs to the short-chain dehydrogenases/reductases (SDR) family.</text>
</comment>
<keyword evidence="3" id="KW-0560">Oxidoreductase</keyword>
<evidence type="ECO:0000313" key="5">
    <source>
        <dbReference type="EMBL" id="KAL1512257.1"/>
    </source>
</evidence>
<dbReference type="InterPro" id="IPR036291">
    <property type="entry name" value="NAD(P)-bd_dom_sf"/>
</dbReference>
<reference evidence="5 6" key="1">
    <citation type="journal article" date="2024" name="Science">
        <title>Giant polyketide synthase enzymes in the biosynthesis of giant marine polyether toxins.</title>
        <authorList>
            <person name="Fallon T.R."/>
            <person name="Shende V.V."/>
            <person name="Wierzbicki I.H."/>
            <person name="Pendleton A.L."/>
            <person name="Watervoot N.F."/>
            <person name="Auber R.P."/>
            <person name="Gonzalez D.J."/>
            <person name="Wisecaver J.H."/>
            <person name="Moore B.S."/>
        </authorList>
    </citation>
    <scope>NUCLEOTIDE SEQUENCE [LARGE SCALE GENOMIC DNA]</scope>
    <source>
        <strain evidence="5 6">12B1</strain>
    </source>
</reference>
<gene>
    <name evidence="5" type="ORF">AB1Y20_005519</name>
</gene>
<evidence type="ECO:0000313" key="6">
    <source>
        <dbReference type="Proteomes" id="UP001515480"/>
    </source>
</evidence>
<dbReference type="GO" id="GO:0016491">
    <property type="term" value="F:oxidoreductase activity"/>
    <property type="evidence" value="ECO:0007669"/>
    <property type="project" value="UniProtKB-KW"/>
</dbReference>
<dbReference type="Proteomes" id="UP001515480">
    <property type="component" value="Unassembled WGS sequence"/>
</dbReference>
<dbReference type="InterPro" id="IPR002347">
    <property type="entry name" value="SDR_fam"/>
</dbReference>
<dbReference type="Pfam" id="PF00106">
    <property type="entry name" value="adh_short"/>
    <property type="match status" value="1"/>
</dbReference>
<keyword evidence="6" id="KW-1185">Reference proteome</keyword>
<evidence type="ECO:0000256" key="3">
    <source>
        <dbReference type="ARBA" id="ARBA00023002"/>
    </source>
</evidence>
<dbReference type="Gene3D" id="3.40.50.720">
    <property type="entry name" value="NAD(P)-binding Rossmann-like Domain"/>
    <property type="match status" value="1"/>
</dbReference>